<evidence type="ECO:0000313" key="1">
    <source>
        <dbReference type="EMBL" id="EXF83000.1"/>
    </source>
</evidence>
<keyword evidence="2" id="KW-1185">Reference proteome</keyword>
<reference evidence="1 2" key="1">
    <citation type="submission" date="2014-02" db="EMBL/GenBank/DDBJ databases">
        <title>The genome sequence of Colletotrichum fioriniae PJ7.</title>
        <authorList>
            <person name="Baroncelli R."/>
            <person name="Thon M.R."/>
        </authorList>
    </citation>
    <scope>NUCLEOTIDE SEQUENCE [LARGE SCALE GENOMIC DNA]</scope>
    <source>
        <strain evidence="1 2">PJ7</strain>
    </source>
</reference>
<dbReference type="Proteomes" id="UP000020467">
    <property type="component" value="Unassembled WGS sequence"/>
</dbReference>
<dbReference type="EMBL" id="JARH01000268">
    <property type="protein sequence ID" value="EXF83000.1"/>
    <property type="molecule type" value="Genomic_DNA"/>
</dbReference>
<sequence length="121" mass="13631">MRNPATTTWNLSVSHDDAQKLLKGFKPSQMEDRWMFRADEPDARGDFVVHLHRSWTGDEQFRMNVVLATPVGGDATEPTDERHATITELTWDKGEGQFLATEEEAKELAAKLCRGVLGCDL</sequence>
<dbReference type="HOGENOM" id="CLU_118689_0_0_1"/>
<comment type="caution">
    <text evidence="1">The sequence shown here is derived from an EMBL/GenBank/DDBJ whole genome shotgun (WGS) entry which is preliminary data.</text>
</comment>
<name>A0A010R2N5_9PEZI</name>
<accession>A0A010R2N5</accession>
<organism evidence="1 2">
    <name type="scientific">Colletotrichum fioriniae PJ7</name>
    <dbReference type="NCBI Taxonomy" id="1445577"/>
    <lineage>
        <taxon>Eukaryota</taxon>
        <taxon>Fungi</taxon>
        <taxon>Dikarya</taxon>
        <taxon>Ascomycota</taxon>
        <taxon>Pezizomycotina</taxon>
        <taxon>Sordariomycetes</taxon>
        <taxon>Hypocreomycetidae</taxon>
        <taxon>Glomerellales</taxon>
        <taxon>Glomerellaceae</taxon>
        <taxon>Colletotrichum</taxon>
        <taxon>Colletotrichum acutatum species complex</taxon>
    </lineage>
</organism>
<proteinExistence type="predicted"/>
<dbReference type="eggNOG" id="ENOG502RU96">
    <property type="taxonomic scope" value="Eukaryota"/>
</dbReference>
<dbReference type="KEGG" id="cfj:CFIO01_08041"/>
<dbReference type="OrthoDB" id="4521980at2759"/>
<dbReference type="AlphaFoldDB" id="A0A010R2N5"/>
<evidence type="ECO:0000313" key="2">
    <source>
        <dbReference type="Proteomes" id="UP000020467"/>
    </source>
</evidence>
<gene>
    <name evidence="1" type="ORF">CFIO01_08041</name>
</gene>
<protein>
    <submittedName>
        <fullName evidence="1">Uncharacterized protein</fullName>
    </submittedName>
</protein>